<gene>
    <name evidence="1" type="ORF">COCCADRAFT_106284</name>
</gene>
<dbReference type="AlphaFoldDB" id="W6XWF7"/>
<dbReference type="GeneID" id="19143373"/>
<name>W6XWF7_COCC2</name>
<accession>W6XWF7</accession>
<sequence length="50" mass="5643">TSACASLYSGAAVQPPRINHLIFKEMSRFEKPICVPNSHLLQHRIPNRGR</sequence>
<feature type="non-terminal residue" evidence="1">
    <location>
        <position position="1"/>
    </location>
</feature>
<keyword evidence="2" id="KW-1185">Reference proteome</keyword>
<proteinExistence type="predicted"/>
<evidence type="ECO:0000313" key="2">
    <source>
        <dbReference type="Proteomes" id="UP000053841"/>
    </source>
</evidence>
<dbReference type="KEGG" id="bze:COCCADRAFT_106284"/>
<dbReference type="EMBL" id="KI964742">
    <property type="protein sequence ID" value="EUC29545.1"/>
    <property type="molecule type" value="Genomic_DNA"/>
</dbReference>
<organism evidence="1 2">
    <name type="scientific">Cochliobolus carbonum (strain 26-R-13)</name>
    <name type="common">Maize leaf spot fungus</name>
    <name type="synonym">Bipolaris zeicola</name>
    <dbReference type="NCBI Taxonomy" id="930089"/>
    <lineage>
        <taxon>Eukaryota</taxon>
        <taxon>Fungi</taxon>
        <taxon>Dikarya</taxon>
        <taxon>Ascomycota</taxon>
        <taxon>Pezizomycotina</taxon>
        <taxon>Dothideomycetes</taxon>
        <taxon>Pleosporomycetidae</taxon>
        <taxon>Pleosporales</taxon>
        <taxon>Pleosporineae</taxon>
        <taxon>Pleosporaceae</taxon>
        <taxon>Bipolaris</taxon>
    </lineage>
</organism>
<dbReference type="RefSeq" id="XP_007716159.1">
    <property type="nucleotide sequence ID" value="XM_007717969.1"/>
</dbReference>
<protein>
    <submittedName>
        <fullName evidence="1">Uncharacterized protein</fullName>
    </submittedName>
</protein>
<dbReference type="HOGENOM" id="CLU_3129654_0_0_1"/>
<evidence type="ECO:0000313" key="1">
    <source>
        <dbReference type="EMBL" id="EUC29545.1"/>
    </source>
</evidence>
<reference evidence="1 2" key="1">
    <citation type="journal article" date="2013" name="PLoS Genet.">
        <title>Comparative genome structure, secondary metabolite, and effector coding capacity across Cochliobolus pathogens.</title>
        <authorList>
            <person name="Condon B.J."/>
            <person name="Leng Y."/>
            <person name="Wu D."/>
            <person name="Bushley K.E."/>
            <person name="Ohm R.A."/>
            <person name="Otillar R."/>
            <person name="Martin J."/>
            <person name="Schackwitz W."/>
            <person name="Grimwood J."/>
            <person name="MohdZainudin N."/>
            <person name="Xue C."/>
            <person name="Wang R."/>
            <person name="Manning V.A."/>
            <person name="Dhillon B."/>
            <person name="Tu Z.J."/>
            <person name="Steffenson B.J."/>
            <person name="Salamov A."/>
            <person name="Sun H."/>
            <person name="Lowry S."/>
            <person name="LaButti K."/>
            <person name="Han J."/>
            <person name="Copeland A."/>
            <person name="Lindquist E."/>
            <person name="Barry K."/>
            <person name="Schmutz J."/>
            <person name="Baker S.E."/>
            <person name="Ciuffetti L.M."/>
            <person name="Grigoriev I.V."/>
            <person name="Zhong S."/>
            <person name="Turgeon B.G."/>
        </authorList>
    </citation>
    <scope>NUCLEOTIDE SEQUENCE [LARGE SCALE GENOMIC DNA]</scope>
    <source>
        <strain evidence="1 2">26-R-13</strain>
    </source>
</reference>
<dbReference type="Proteomes" id="UP000053841">
    <property type="component" value="Unassembled WGS sequence"/>
</dbReference>